<gene>
    <name evidence="2" type="ORF">CAOG_001430</name>
</gene>
<dbReference type="InParanoid" id="A0A0D2X122"/>
<dbReference type="AlphaFoldDB" id="A0A0D2X122"/>
<name>A0A0D2X122_CAPO3</name>
<evidence type="ECO:0000313" key="3">
    <source>
        <dbReference type="Proteomes" id="UP000008743"/>
    </source>
</evidence>
<dbReference type="Proteomes" id="UP000008743">
    <property type="component" value="Unassembled WGS sequence"/>
</dbReference>
<sequence>MKFKNLFSSPAAAGSSSTTASTTTASTATSTTATSTATSTAAGASTQGSVAGYSSPSSQHEANGGHSPAAGTTHSAAAAAAAVATTATGAAGLMPPSVSGLDASSPGASGTTSLRDSTASSYSSSSTMAVLQLVCERLDEVAIIYQELAAHLAQGSLPRPNSHADQAASSNSPSNHNSSSKSSGGGLSAPSLPFKRRTSADANAAHMVSTSKWFVPPPEAGALASPANTAALTVPAAAAAASTAPTVVPKLSSDAYSSSCVMCPDGTVLAQTDVSWVQQRDVLSIMHDLKFASQQFGHALDEPECPVLHLTGSTNIISCYELNENFLVVNCKMTPQQLETFDTRQAQTLVEPVLQDIKQLLERALPS</sequence>
<feature type="region of interest" description="Disordered" evidence="1">
    <location>
        <begin position="156"/>
        <end position="194"/>
    </location>
</feature>
<evidence type="ECO:0000313" key="2">
    <source>
        <dbReference type="EMBL" id="KJE90054.1"/>
    </source>
</evidence>
<feature type="compositionally biased region" description="Low complexity" evidence="1">
    <location>
        <begin position="167"/>
        <end position="193"/>
    </location>
</feature>
<feature type="region of interest" description="Disordered" evidence="1">
    <location>
        <begin position="98"/>
        <end position="121"/>
    </location>
</feature>
<accession>A0A0D2X122</accession>
<feature type="compositionally biased region" description="Low complexity" evidence="1">
    <location>
        <begin position="8"/>
        <end position="46"/>
    </location>
</feature>
<dbReference type="OrthoDB" id="71311at2759"/>
<evidence type="ECO:0000256" key="1">
    <source>
        <dbReference type="SAM" id="MobiDB-lite"/>
    </source>
</evidence>
<dbReference type="EMBL" id="KE346361">
    <property type="protein sequence ID" value="KJE90054.1"/>
    <property type="molecule type" value="Genomic_DNA"/>
</dbReference>
<protein>
    <submittedName>
        <fullName evidence="2">Uncharacterized protein</fullName>
    </submittedName>
</protein>
<reference evidence="3" key="1">
    <citation type="submission" date="2011-02" db="EMBL/GenBank/DDBJ databases">
        <title>The Genome Sequence of Capsaspora owczarzaki ATCC 30864.</title>
        <authorList>
            <person name="Russ C."/>
            <person name="Cuomo C."/>
            <person name="Burger G."/>
            <person name="Gray M.W."/>
            <person name="Holland P.W.H."/>
            <person name="King N."/>
            <person name="Lang F.B.F."/>
            <person name="Roger A.J."/>
            <person name="Ruiz-Trillo I."/>
            <person name="Young S.K."/>
            <person name="Zeng Q."/>
            <person name="Gargeya S."/>
            <person name="Alvarado L."/>
            <person name="Berlin A."/>
            <person name="Chapman S.B."/>
            <person name="Chen Z."/>
            <person name="Freedman E."/>
            <person name="Gellesch M."/>
            <person name="Goldberg J."/>
            <person name="Griggs A."/>
            <person name="Gujja S."/>
            <person name="Heilman E."/>
            <person name="Heiman D."/>
            <person name="Howarth C."/>
            <person name="Mehta T."/>
            <person name="Neiman D."/>
            <person name="Pearson M."/>
            <person name="Roberts A."/>
            <person name="Saif S."/>
            <person name="Shea T."/>
            <person name="Shenoy N."/>
            <person name="Sisk P."/>
            <person name="Stolte C."/>
            <person name="Sykes S."/>
            <person name="White J."/>
            <person name="Yandava C."/>
            <person name="Haas B."/>
            <person name="Nusbaum C."/>
            <person name="Birren B."/>
        </authorList>
    </citation>
    <scope>NUCLEOTIDE SEQUENCE</scope>
    <source>
        <strain evidence="3">ATCC 30864</strain>
    </source>
</reference>
<feature type="compositionally biased region" description="Low complexity" evidence="1">
    <location>
        <begin position="112"/>
        <end position="121"/>
    </location>
</feature>
<keyword evidence="3" id="KW-1185">Reference proteome</keyword>
<organism evidence="2 3">
    <name type="scientific">Capsaspora owczarzaki (strain ATCC 30864)</name>
    <dbReference type="NCBI Taxonomy" id="595528"/>
    <lineage>
        <taxon>Eukaryota</taxon>
        <taxon>Filasterea</taxon>
        <taxon>Capsaspora</taxon>
    </lineage>
</organism>
<proteinExistence type="predicted"/>
<dbReference type="RefSeq" id="XP_004349950.1">
    <property type="nucleotide sequence ID" value="XM_004349900.2"/>
</dbReference>
<feature type="compositionally biased region" description="Polar residues" evidence="1">
    <location>
        <begin position="47"/>
        <end position="61"/>
    </location>
</feature>
<feature type="region of interest" description="Disordered" evidence="1">
    <location>
        <begin position="1"/>
        <end position="73"/>
    </location>
</feature>